<comment type="similarity">
    <text evidence="1">Belongs to the N(4)/N(6)-methyltransferase family.</text>
</comment>
<evidence type="ECO:0000256" key="2">
    <source>
        <dbReference type="ARBA" id="ARBA00022603"/>
    </source>
</evidence>
<evidence type="ECO:0000256" key="5">
    <source>
        <dbReference type="SAM" id="MobiDB-lite"/>
    </source>
</evidence>
<proteinExistence type="inferred from homology"/>
<evidence type="ECO:0000313" key="7">
    <source>
        <dbReference type="EMBL" id="AQP52268.1"/>
    </source>
</evidence>
<dbReference type="AlphaFoldDB" id="A0A1Q2D1L9"/>
<dbReference type="STRING" id="399497.BW733_17005"/>
<name>A0A1Q2D1L9_9ACTN</name>
<evidence type="ECO:0000313" key="8">
    <source>
        <dbReference type="Proteomes" id="UP000188235"/>
    </source>
</evidence>
<keyword evidence="8" id="KW-1185">Reference proteome</keyword>
<dbReference type="Pfam" id="PF01555">
    <property type="entry name" value="N6_N4_Mtase"/>
    <property type="match status" value="1"/>
</dbReference>
<evidence type="ECO:0000256" key="1">
    <source>
        <dbReference type="ARBA" id="ARBA00006594"/>
    </source>
</evidence>
<dbReference type="KEGG" id="tfa:BW733_17005"/>
<dbReference type="Gene3D" id="3.40.50.150">
    <property type="entry name" value="Vaccinia Virus protein VP39"/>
    <property type="match status" value="1"/>
</dbReference>
<accession>A0A1Q2D1L9</accession>
<dbReference type="GO" id="GO:0032259">
    <property type="term" value="P:methylation"/>
    <property type="evidence" value="ECO:0007669"/>
    <property type="project" value="UniProtKB-KW"/>
</dbReference>
<keyword evidence="4" id="KW-0949">S-adenosyl-L-methionine</keyword>
<dbReference type="RefSeq" id="WP_077352351.1">
    <property type="nucleotide sequence ID" value="NZ_CP019607.1"/>
</dbReference>
<feature type="region of interest" description="Disordered" evidence="5">
    <location>
        <begin position="212"/>
        <end position="233"/>
    </location>
</feature>
<dbReference type="InterPro" id="IPR002295">
    <property type="entry name" value="N4/N6-MTase_EcoPI_Mod-like"/>
</dbReference>
<keyword evidence="2" id="KW-0489">Methyltransferase</keyword>
<reference evidence="7 8" key="1">
    <citation type="journal article" date="2008" name="Int. J. Syst. Evol. Microbiol.">
        <title>Tessaracoccus flavescens sp. nov., isolated from marine sediment.</title>
        <authorList>
            <person name="Lee D.W."/>
            <person name="Lee S.D."/>
        </authorList>
    </citation>
    <scope>NUCLEOTIDE SEQUENCE [LARGE SCALE GENOMIC DNA]</scope>
    <source>
        <strain evidence="7 8">SST-39T</strain>
    </source>
</reference>
<dbReference type="PRINTS" id="PR00506">
    <property type="entry name" value="D21N6MTFRASE"/>
</dbReference>
<evidence type="ECO:0000256" key="3">
    <source>
        <dbReference type="ARBA" id="ARBA00022679"/>
    </source>
</evidence>
<dbReference type="EMBL" id="CP019607">
    <property type="protein sequence ID" value="AQP52268.1"/>
    <property type="molecule type" value="Genomic_DNA"/>
</dbReference>
<dbReference type="GO" id="GO:0008170">
    <property type="term" value="F:N-methyltransferase activity"/>
    <property type="evidence" value="ECO:0007669"/>
    <property type="project" value="InterPro"/>
</dbReference>
<dbReference type="GO" id="GO:0003677">
    <property type="term" value="F:DNA binding"/>
    <property type="evidence" value="ECO:0007669"/>
    <property type="project" value="InterPro"/>
</dbReference>
<protein>
    <recommendedName>
        <fullName evidence="6">DNA methylase N-4/N-6 domain-containing protein</fullName>
    </recommendedName>
</protein>
<organism evidence="7 8">
    <name type="scientific">Tessaracoccus flavescens</name>
    <dbReference type="NCBI Taxonomy" id="399497"/>
    <lineage>
        <taxon>Bacteria</taxon>
        <taxon>Bacillati</taxon>
        <taxon>Actinomycetota</taxon>
        <taxon>Actinomycetes</taxon>
        <taxon>Propionibacteriales</taxon>
        <taxon>Propionibacteriaceae</taxon>
        <taxon>Tessaracoccus</taxon>
    </lineage>
</organism>
<dbReference type="Proteomes" id="UP000188235">
    <property type="component" value="Chromosome"/>
</dbReference>
<gene>
    <name evidence="7" type="ORF">BW733_17005</name>
</gene>
<sequence length="593" mass="65667">MKRSPKGRLELTWMGKDSALIPVEDGKYDYAWVDPSDPRALEVKSIEVVEQVGEVDGPTGANENLLIVGDSGDALRSLGTIPEYANKYLGQVKLVYIDPPFNTEQTFEHYADQLEHSIWLTMMRDRIKDIKPLLAEDASVWVHLDDAEVHRMRVLMDEEFGPECFVASVAWRSADTGNYDDARFSNDHNTILVYSLNSGWVANGLQRNARQSRHYRNPDGDPRGPWFDGNPLGSPNPRDNLMYNVVSPQGNVITHPPHGWRWQQSTMNKMMADGSIRFNVDGTRIVYRTYLREQGTLPPSDLWDQVEETGSNRKAKNELKALFGLPAKQVFDTPKPEALLSRIINIASDPGELVLDFFGGSGTTAAVAHKMGRRWLTVELQAGTVNRFLLPRLRRVVEGDDPGGVTAVTERQPVEHSLPAALTPDEASEFASRLRKVAADVPGLDDATIKTLLKSLRTRNVTTVNWEGGGGFTVSKMGPSMYEVDDEDGQVFLSSEATNGAWSKAIAGQLKFTITPDDPVFCGVRKRQRLAVIDGVADQNVVRTVVEHLGEKEKAVIVAKGVLPEAAQLLQELSPGSRVKKAPEDMFPKGTVN</sequence>
<dbReference type="SUPFAM" id="SSF53335">
    <property type="entry name" value="S-adenosyl-L-methionine-dependent methyltransferases"/>
    <property type="match status" value="1"/>
</dbReference>
<dbReference type="InterPro" id="IPR002941">
    <property type="entry name" value="DNA_methylase_N4/N6"/>
</dbReference>
<dbReference type="PROSITE" id="PS00092">
    <property type="entry name" value="N6_MTASE"/>
    <property type="match status" value="1"/>
</dbReference>
<dbReference type="InterPro" id="IPR029063">
    <property type="entry name" value="SAM-dependent_MTases_sf"/>
</dbReference>
<evidence type="ECO:0000259" key="6">
    <source>
        <dbReference type="Pfam" id="PF01555"/>
    </source>
</evidence>
<dbReference type="InterPro" id="IPR002052">
    <property type="entry name" value="DNA_methylase_N6_adenine_CS"/>
</dbReference>
<dbReference type="OrthoDB" id="9773060at2"/>
<evidence type="ECO:0000256" key="4">
    <source>
        <dbReference type="ARBA" id="ARBA00022691"/>
    </source>
</evidence>
<keyword evidence="3" id="KW-0808">Transferase</keyword>
<feature type="domain" description="DNA methylase N-4/N-6" evidence="6">
    <location>
        <begin position="92"/>
        <end position="383"/>
    </location>
</feature>